<organism evidence="1 2">
    <name type="scientific">Ornithinimicrobium cryptoxanthini</name>
    <dbReference type="NCBI Taxonomy" id="2934161"/>
    <lineage>
        <taxon>Bacteria</taxon>
        <taxon>Bacillati</taxon>
        <taxon>Actinomycetota</taxon>
        <taxon>Actinomycetes</taxon>
        <taxon>Micrococcales</taxon>
        <taxon>Ornithinimicrobiaceae</taxon>
        <taxon>Ornithinimicrobium</taxon>
    </lineage>
</organism>
<evidence type="ECO:0000313" key="1">
    <source>
        <dbReference type="EMBL" id="USQ75171.1"/>
    </source>
</evidence>
<protein>
    <recommendedName>
        <fullName evidence="3">EspG family protein</fullName>
    </recommendedName>
</protein>
<name>A0ABY4YF61_9MICO</name>
<evidence type="ECO:0000313" key="2">
    <source>
        <dbReference type="Proteomes" id="UP001056535"/>
    </source>
</evidence>
<dbReference type="RefSeq" id="WP_252619362.1">
    <property type="nucleotide sequence ID" value="NZ_CP099490.1"/>
</dbReference>
<accession>A0ABY4YF61</accession>
<dbReference type="EMBL" id="CP099490">
    <property type="protein sequence ID" value="USQ75171.1"/>
    <property type="molecule type" value="Genomic_DNA"/>
</dbReference>
<gene>
    <name evidence="1" type="ORF">NF557_11060</name>
</gene>
<evidence type="ECO:0008006" key="3">
    <source>
        <dbReference type="Google" id="ProtNLM"/>
    </source>
</evidence>
<reference evidence="1" key="1">
    <citation type="submission" date="2022-06" db="EMBL/GenBank/DDBJ databases">
        <title>Ornithinimicrobium JY.X270.</title>
        <authorList>
            <person name="Huang Y."/>
        </authorList>
    </citation>
    <scope>NUCLEOTIDE SEQUENCE</scope>
    <source>
        <strain evidence="1">JY.X270</strain>
    </source>
</reference>
<sequence length="260" mass="27371">MAAAESRAAIPLRPALTVTEEELLVLTHGDLGVVPPRIELPADTDQRDLALSVATRSLMARGLVTPEPPEGSRPYPSELADAAAWVASEPLGLTLCLRSLAPCVLALQRVLGPYPGGAADPSVATRYLHLHPGIAVLEDVTDHGMHSLLTIEREHWERAVADFIVPPDAEPGTGPVRVLGTGEGAVSELLADLGHPTVLVEAAALLPDGVRSRMVALGPGGTFVSEDSQAYRPTALREMITELLQQTEAALSEESATMGE</sequence>
<proteinExistence type="predicted"/>
<dbReference type="Proteomes" id="UP001056535">
    <property type="component" value="Chromosome"/>
</dbReference>
<keyword evidence="2" id="KW-1185">Reference proteome</keyword>